<feature type="domain" description="C-type lectin" evidence="2">
    <location>
        <begin position="25"/>
        <end position="150"/>
    </location>
</feature>
<evidence type="ECO:0000313" key="4">
    <source>
        <dbReference type="Proteomes" id="UP000261520"/>
    </source>
</evidence>
<dbReference type="PANTHER" id="PTHR22803">
    <property type="entry name" value="MANNOSE, PHOSPHOLIPASE, LECTIN RECEPTOR RELATED"/>
    <property type="match status" value="1"/>
</dbReference>
<evidence type="ECO:0000259" key="2">
    <source>
        <dbReference type="PROSITE" id="PS50041"/>
    </source>
</evidence>
<dbReference type="InterPro" id="IPR050111">
    <property type="entry name" value="C-type_lectin/snaclec_domain"/>
</dbReference>
<dbReference type="Gene3D" id="3.10.100.10">
    <property type="entry name" value="Mannose-Binding Protein A, subunit A"/>
    <property type="match status" value="1"/>
</dbReference>
<name>A0A3B3Z8S0_9GOBI</name>
<evidence type="ECO:0000256" key="1">
    <source>
        <dbReference type="ARBA" id="ARBA00022734"/>
    </source>
</evidence>
<dbReference type="SUPFAM" id="SSF56436">
    <property type="entry name" value="C-type lectin-like"/>
    <property type="match status" value="1"/>
</dbReference>
<organism evidence="3 4">
    <name type="scientific">Periophthalmus magnuspinnatus</name>
    <dbReference type="NCBI Taxonomy" id="409849"/>
    <lineage>
        <taxon>Eukaryota</taxon>
        <taxon>Metazoa</taxon>
        <taxon>Chordata</taxon>
        <taxon>Craniata</taxon>
        <taxon>Vertebrata</taxon>
        <taxon>Euteleostomi</taxon>
        <taxon>Actinopterygii</taxon>
        <taxon>Neopterygii</taxon>
        <taxon>Teleostei</taxon>
        <taxon>Neoteleostei</taxon>
        <taxon>Acanthomorphata</taxon>
        <taxon>Gobiaria</taxon>
        <taxon>Gobiiformes</taxon>
        <taxon>Gobioidei</taxon>
        <taxon>Gobiidae</taxon>
        <taxon>Oxudercinae</taxon>
        <taxon>Periophthalmus</taxon>
    </lineage>
</organism>
<dbReference type="CDD" id="cd03590">
    <property type="entry name" value="CLECT_DC-SIGN_like"/>
    <property type="match status" value="1"/>
</dbReference>
<dbReference type="InterPro" id="IPR016187">
    <property type="entry name" value="CTDL_fold"/>
</dbReference>
<reference evidence="3" key="1">
    <citation type="submission" date="2025-08" db="UniProtKB">
        <authorList>
            <consortium name="Ensembl"/>
        </authorList>
    </citation>
    <scope>IDENTIFICATION</scope>
</reference>
<dbReference type="AlphaFoldDB" id="A0A3B3Z8S0"/>
<dbReference type="PROSITE" id="PS50041">
    <property type="entry name" value="C_TYPE_LECTIN_2"/>
    <property type="match status" value="1"/>
</dbReference>
<dbReference type="Proteomes" id="UP000261520">
    <property type="component" value="Unplaced"/>
</dbReference>
<dbReference type="InterPro" id="IPR033989">
    <property type="entry name" value="CD209-like_CTLD"/>
</dbReference>
<dbReference type="SMART" id="SM00034">
    <property type="entry name" value="CLECT"/>
    <property type="match status" value="1"/>
</dbReference>
<proteinExistence type="predicted"/>
<keyword evidence="1" id="KW-0430">Lectin</keyword>
<dbReference type="GO" id="GO:0030246">
    <property type="term" value="F:carbohydrate binding"/>
    <property type="evidence" value="ECO:0007669"/>
    <property type="project" value="UniProtKB-KW"/>
</dbReference>
<dbReference type="InterPro" id="IPR016186">
    <property type="entry name" value="C-type_lectin-like/link_sf"/>
</dbReference>
<evidence type="ECO:0000313" key="3">
    <source>
        <dbReference type="Ensembl" id="ENSPMGP00000000992.1"/>
    </source>
</evidence>
<dbReference type="Pfam" id="PF00059">
    <property type="entry name" value="Lectin_C"/>
    <property type="match status" value="1"/>
</dbReference>
<dbReference type="InterPro" id="IPR001304">
    <property type="entry name" value="C-type_lectin-like"/>
</dbReference>
<accession>A0A3B3Z8S0</accession>
<dbReference type="STRING" id="409849.ENSPMGP00000000992"/>
<sequence>MLENVHVPIGPCPMKLHCDTDWELNGTKCYYFSPNKLSWSHSKKKCVNMSGHLVKIDSREEQVLIDKFWIGLTDSETEGVWKWTDGSSLDPNLTFWFKTKQNSEPDNWTGHNKENLNGEDCVRMGEKADGFETKCWFDQDCNSSQHYICEKNTASSPNCIK</sequence>
<protein>
    <recommendedName>
        <fullName evidence="2">C-type lectin domain-containing protein</fullName>
    </recommendedName>
</protein>
<dbReference type="Ensembl" id="ENSPMGT00000001046.1">
    <property type="protein sequence ID" value="ENSPMGP00000000992.1"/>
    <property type="gene ID" value="ENSPMGG00000000906.1"/>
</dbReference>
<reference evidence="3" key="2">
    <citation type="submission" date="2025-09" db="UniProtKB">
        <authorList>
            <consortium name="Ensembl"/>
        </authorList>
    </citation>
    <scope>IDENTIFICATION</scope>
</reference>
<keyword evidence="4" id="KW-1185">Reference proteome</keyword>